<dbReference type="AlphaFoldDB" id="A0A081PXK6"/>
<keyword evidence="1" id="KW-1133">Transmembrane helix</keyword>
<organism evidence="2 3">
    <name type="scientific">Streptococcus mitis</name>
    <dbReference type="NCBI Taxonomy" id="28037"/>
    <lineage>
        <taxon>Bacteria</taxon>
        <taxon>Bacillati</taxon>
        <taxon>Bacillota</taxon>
        <taxon>Bacilli</taxon>
        <taxon>Lactobacillales</taxon>
        <taxon>Streptococcaceae</taxon>
        <taxon>Streptococcus</taxon>
        <taxon>Streptococcus mitis group</taxon>
    </lineage>
</organism>
<dbReference type="EMBL" id="JPFU01000012">
    <property type="protein sequence ID" value="KEQ35429.1"/>
    <property type="molecule type" value="Genomic_DNA"/>
</dbReference>
<feature type="transmembrane region" description="Helical" evidence="1">
    <location>
        <begin position="14"/>
        <end position="34"/>
    </location>
</feature>
<name>A0A081PXK6_STRMT</name>
<evidence type="ECO:0000313" key="2">
    <source>
        <dbReference type="EMBL" id="KEQ35429.1"/>
    </source>
</evidence>
<protein>
    <submittedName>
        <fullName evidence="2">Putative membrane protein</fullName>
    </submittedName>
</protein>
<evidence type="ECO:0000313" key="3">
    <source>
        <dbReference type="Proteomes" id="UP000028090"/>
    </source>
</evidence>
<dbReference type="PROSITE" id="PS51257">
    <property type="entry name" value="PROKAR_LIPOPROTEIN"/>
    <property type="match status" value="1"/>
</dbReference>
<reference evidence="2 3" key="1">
    <citation type="submission" date="2014-05" db="EMBL/GenBank/DDBJ databases">
        <authorList>
            <person name="Daugherty S.C."/>
            <person name="Tallon L.J."/>
            <person name="Sadzewicz L."/>
            <person name="Kilian M."/>
            <person name="Tettelin H."/>
        </authorList>
    </citation>
    <scope>NUCLEOTIDE SEQUENCE [LARGE SCALE GENOMIC DNA]</scope>
    <source>
        <strain evidence="2 3">SK629</strain>
    </source>
</reference>
<sequence>MVAITKELESILPILYSVLSCCCIVVIETEAIVISPLKIE</sequence>
<comment type="caution">
    <text evidence="2">The sequence shown here is derived from an EMBL/GenBank/DDBJ whole genome shotgun (WGS) entry which is preliminary data.</text>
</comment>
<gene>
    <name evidence="2" type="ORF">SK629_0938</name>
</gene>
<keyword evidence="1" id="KW-0472">Membrane</keyword>
<evidence type="ECO:0000256" key="1">
    <source>
        <dbReference type="SAM" id="Phobius"/>
    </source>
</evidence>
<keyword evidence="1" id="KW-0812">Transmembrane</keyword>
<proteinExistence type="predicted"/>
<dbReference type="PATRIC" id="fig|28037.95.peg.875"/>
<accession>A0A081PXK6</accession>
<dbReference type="Proteomes" id="UP000028090">
    <property type="component" value="Unassembled WGS sequence"/>
</dbReference>